<evidence type="ECO:0008006" key="4">
    <source>
        <dbReference type="Google" id="ProtNLM"/>
    </source>
</evidence>
<dbReference type="SUPFAM" id="SSF109709">
    <property type="entry name" value="KorB DNA-binding domain-like"/>
    <property type="match status" value="1"/>
</dbReference>
<feature type="compositionally biased region" description="Polar residues" evidence="1">
    <location>
        <begin position="156"/>
        <end position="172"/>
    </location>
</feature>
<dbReference type="STRING" id="1123501.Wenmar_01891"/>
<proteinExistence type="predicted"/>
<protein>
    <recommendedName>
        <fullName evidence="4">Bacteriophage-related protein</fullName>
    </recommendedName>
</protein>
<dbReference type="AlphaFoldDB" id="A0A0D0Q4T2"/>
<organism evidence="2 3">
    <name type="scientific">Wenxinia marina DSM 24838</name>
    <dbReference type="NCBI Taxonomy" id="1123501"/>
    <lineage>
        <taxon>Bacteria</taxon>
        <taxon>Pseudomonadati</taxon>
        <taxon>Pseudomonadota</taxon>
        <taxon>Alphaproteobacteria</taxon>
        <taxon>Rhodobacterales</taxon>
        <taxon>Roseobacteraceae</taxon>
        <taxon>Wenxinia</taxon>
    </lineage>
</organism>
<reference evidence="2 3" key="1">
    <citation type="submission" date="2013-01" db="EMBL/GenBank/DDBJ databases">
        <authorList>
            <person name="Fiebig A."/>
            <person name="Goeker M."/>
            <person name="Klenk H.-P.P."/>
        </authorList>
    </citation>
    <scope>NUCLEOTIDE SEQUENCE [LARGE SCALE GENOMIC DNA]</scope>
    <source>
        <strain evidence="2 3">DSM 24838</strain>
    </source>
</reference>
<evidence type="ECO:0000313" key="3">
    <source>
        <dbReference type="Proteomes" id="UP000035100"/>
    </source>
</evidence>
<name>A0A0D0Q4T2_9RHOB</name>
<dbReference type="EMBL" id="AONG01000009">
    <property type="protein sequence ID" value="KIQ69529.1"/>
    <property type="molecule type" value="Genomic_DNA"/>
</dbReference>
<accession>A0A0D0Q4T2</accession>
<dbReference type="PATRIC" id="fig|1123501.6.peg.1988"/>
<sequence>MTRATAVPETVTIHVPFRVVKRGGRKEMQMPDRVRPERMPDNTLVKALARAFRWKRMVDSGKFATIAELAEREGIAPSYMTRVLRLTLLAPCIVEAILNGRQDPAVTLARLMEGVPADWCDQHHRFGSQPPGRWKDGAKGAPGIDSLNAGREHSGLLTSATPQMPLASQSAWQRDRNGLRTDE</sequence>
<evidence type="ECO:0000256" key="1">
    <source>
        <dbReference type="SAM" id="MobiDB-lite"/>
    </source>
</evidence>
<feature type="region of interest" description="Disordered" evidence="1">
    <location>
        <begin position="122"/>
        <end position="183"/>
    </location>
</feature>
<comment type="caution">
    <text evidence="2">The sequence shown here is derived from an EMBL/GenBank/DDBJ whole genome shotgun (WGS) entry which is preliminary data.</text>
</comment>
<dbReference type="Proteomes" id="UP000035100">
    <property type="component" value="Unassembled WGS sequence"/>
</dbReference>
<keyword evidence="3" id="KW-1185">Reference proteome</keyword>
<evidence type="ECO:0000313" key="2">
    <source>
        <dbReference type="EMBL" id="KIQ69529.1"/>
    </source>
</evidence>
<dbReference type="Gene3D" id="1.10.10.2830">
    <property type="match status" value="1"/>
</dbReference>
<feature type="compositionally biased region" description="Basic and acidic residues" evidence="1">
    <location>
        <begin position="173"/>
        <end position="183"/>
    </location>
</feature>
<gene>
    <name evidence="2" type="ORF">Wenmar_01891</name>
</gene>